<evidence type="ECO:0000313" key="2">
    <source>
        <dbReference type="Proteomes" id="UP000260216"/>
    </source>
</evidence>
<reference evidence="1 2" key="1">
    <citation type="submission" date="2018-07" db="EMBL/GenBank/DDBJ databases">
        <authorList>
            <person name="Wofford K.M."/>
            <person name="Typhair T.J."/>
            <person name="Gonzales M.A."/>
            <person name="Castillo J.C."/>
            <person name="Smith B.R."/>
            <person name="Klug H.M."/>
            <person name="Hughes L.E."/>
            <person name="Garlena R.A."/>
            <person name="Russell D.A."/>
            <person name="Pope W.H."/>
            <person name="Jacobs-Sera D."/>
            <person name="Hatfull G.F."/>
        </authorList>
    </citation>
    <scope>NUCLEOTIDE SEQUENCE [LARGE SCALE GENOMIC DNA]</scope>
</reference>
<proteinExistence type="predicted"/>
<dbReference type="Proteomes" id="UP000260216">
    <property type="component" value="Segment"/>
</dbReference>
<dbReference type="KEGG" id="vg:55609493"/>
<dbReference type="GeneID" id="55609493"/>
<dbReference type="EMBL" id="MH576968">
    <property type="protein sequence ID" value="AXH67271.1"/>
    <property type="molecule type" value="Genomic_DNA"/>
</dbReference>
<sequence length="66" mass="7311">MHNPFDDAPEPKQKAVSPGIIIEGDFRCMTCGESVEIAEFLPVDKMLGWLCSEGHKSMIENFTLGI</sequence>
<dbReference type="RefSeq" id="YP_009839773.1">
    <property type="nucleotide sequence ID" value="NC_048722.1"/>
</dbReference>
<gene>
    <name evidence="1" type="primary">85</name>
    <name evidence="1" type="ORF">SEA_WOFFORD_85</name>
</gene>
<name>A0A345M9V0_9CAUD</name>
<protein>
    <submittedName>
        <fullName evidence="1">Uncharacterized protein</fullName>
    </submittedName>
</protein>
<organism evidence="1 2">
    <name type="scientific">Streptomyces phage Wofford</name>
    <dbReference type="NCBI Taxonomy" id="2283267"/>
    <lineage>
        <taxon>Viruses</taxon>
        <taxon>Duplodnaviria</taxon>
        <taxon>Heunggongvirae</taxon>
        <taxon>Uroviricota</taxon>
        <taxon>Caudoviricetes</taxon>
        <taxon>Stanwilliamsviridae</taxon>
        <taxon>Boydwoodruffvirinae</taxon>
        <taxon>Karimacvirus</taxon>
        <taxon>Karimacvirus wofford</taxon>
        <taxon>Streptomyces virus Wofford</taxon>
    </lineage>
</organism>
<evidence type="ECO:0000313" key="1">
    <source>
        <dbReference type="EMBL" id="AXH67271.1"/>
    </source>
</evidence>
<keyword evidence="2" id="KW-1185">Reference proteome</keyword>
<accession>A0A345M9V0</accession>